<accession>A0A9P0CZS4</accession>
<keyword evidence="3" id="KW-1185">Reference proteome</keyword>
<evidence type="ECO:0000256" key="1">
    <source>
        <dbReference type="SAM" id="MobiDB-lite"/>
    </source>
</evidence>
<evidence type="ECO:0000313" key="2">
    <source>
        <dbReference type="EMBL" id="CAH1109433.1"/>
    </source>
</evidence>
<gene>
    <name evidence="2" type="ORF">PSYICH_LOCUS9817</name>
</gene>
<evidence type="ECO:0000313" key="3">
    <source>
        <dbReference type="Proteomes" id="UP001153636"/>
    </source>
</evidence>
<proteinExistence type="predicted"/>
<name>A0A9P0CZS4_9CUCU</name>
<dbReference type="AlphaFoldDB" id="A0A9P0CZS4"/>
<sequence length="213" mass="24202">MKSFVPNDMHDVVRSMKYSLPFSVVNMEELRFFDIQTAADDLFNTKSLNISKAVHVRIDSKKLGNLLPKETFSDFEQWKETCILKKGNKASDLKNTMSDWRFRKNLNDEDLPASAEAAAFEIENLPLDSDIITDEEDSENEEGGIFEVEKTSMCLVDDVEEAVEEKLDEAVEEVVKAVKEEVEEALDTAVEDAELDFQPEPQNKEQVRQTSVG</sequence>
<organism evidence="2 3">
    <name type="scientific">Psylliodes chrysocephalus</name>
    <dbReference type="NCBI Taxonomy" id="3402493"/>
    <lineage>
        <taxon>Eukaryota</taxon>
        <taxon>Metazoa</taxon>
        <taxon>Ecdysozoa</taxon>
        <taxon>Arthropoda</taxon>
        <taxon>Hexapoda</taxon>
        <taxon>Insecta</taxon>
        <taxon>Pterygota</taxon>
        <taxon>Neoptera</taxon>
        <taxon>Endopterygota</taxon>
        <taxon>Coleoptera</taxon>
        <taxon>Polyphaga</taxon>
        <taxon>Cucujiformia</taxon>
        <taxon>Chrysomeloidea</taxon>
        <taxon>Chrysomelidae</taxon>
        <taxon>Galerucinae</taxon>
        <taxon>Alticini</taxon>
        <taxon>Psylliodes</taxon>
    </lineage>
</organism>
<dbReference type="EMBL" id="OV651816">
    <property type="protein sequence ID" value="CAH1109433.1"/>
    <property type="molecule type" value="Genomic_DNA"/>
</dbReference>
<protein>
    <submittedName>
        <fullName evidence="2">Uncharacterized protein</fullName>
    </submittedName>
</protein>
<feature type="region of interest" description="Disordered" evidence="1">
    <location>
        <begin position="192"/>
        <end position="213"/>
    </location>
</feature>
<dbReference type="Proteomes" id="UP001153636">
    <property type="component" value="Chromosome 4"/>
</dbReference>
<reference evidence="2" key="1">
    <citation type="submission" date="2022-01" db="EMBL/GenBank/DDBJ databases">
        <authorList>
            <person name="King R."/>
        </authorList>
    </citation>
    <scope>NUCLEOTIDE SEQUENCE</scope>
</reference>
<dbReference type="OrthoDB" id="6753340at2759"/>